<dbReference type="InterPro" id="IPR036249">
    <property type="entry name" value="Thioredoxin-like_sf"/>
</dbReference>
<feature type="chain" id="PRO_5011663429" evidence="5">
    <location>
        <begin position="34"/>
        <end position="258"/>
    </location>
</feature>
<keyword evidence="4" id="KW-1015">Disulfide bond</keyword>
<evidence type="ECO:0000256" key="4">
    <source>
        <dbReference type="PIRSR" id="PIRSR603782-2"/>
    </source>
</evidence>
<dbReference type="PANTHER" id="PTHR12151">
    <property type="entry name" value="ELECTRON TRANSPORT PROTIN SCO1/SENC FAMILY MEMBER"/>
    <property type="match status" value="1"/>
</dbReference>
<dbReference type="InterPro" id="IPR003782">
    <property type="entry name" value="SCO1/SenC"/>
</dbReference>
<comment type="similarity">
    <text evidence="1">Belongs to the SCO1/2 family.</text>
</comment>
<dbReference type="GO" id="GO:0046872">
    <property type="term" value="F:metal ion binding"/>
    <property type="evidence" value="ECO:0007669"/>
    <property type="project" value="UniProtKB-KW"/>
</dbReference>
<dbReference type="OrthoDB" id="5567697at2"/>
<sequence>MNRKQIRSLLTKPVKTGLTVAALTVLSTSLLQAHEASQHGQAMEMNSEDSHAQHKAMMAEMNMDHSAHDSHAMATEGEDPHAHHKAMMSNMAGKDQVQRSNHDYKAPHLTMLNQNGEPVAIDKLLNSDKPVLVNFIFTTCPTICPVLSSTFSIVNRELAGAEDLSMISISIDPEEDTPEALQRYAKKFEARDNWSFITGSVEDSIQLQKAFDIYRGSKMNHEPVTYLRASADKPWTRLDGFPSSEQLVSEYHHMKMGH</sequence>
<keyword evidence="2 3" id="KW-0186">Copper</keyword>
<dbReference type="PANTHER" id="PTHR12151:SF25">
    <property type="entry name" value="LINALOOL DEHYDRATASE_ISOMERASE DOMAIN-CONTAINING PROTEIN"/>
    <property type="match status" value="1"/>
</dbReference>
<evidence type="ECO:0000313" key="7">
    <source>
        <dbReference type="EMBL" id="SEQ51505.1"/>
    </source>
</evidence>
<feature type="binding site" evidence="3">
    <location>
        <position position="144"/>
    </location>
    <ligand>
        <name>Cu cation</name>
        <dbReference type="ChEBI" id="CHEBI:23378"/>
    </ligand>
</feature>
<dbReference type="Pfam" id="PF02630">
    <property type="entry name" value="SCO1-SenC"/>
    <property type="match status" value="1"/>
</dbReference>
<protein>
    <submittedName>
        <fullName evidence="7">Protein SCO1/2</fullName>
    </submittedName>
</protein>
<keyword evidence="8" id="KW-1185">Reference proteome</keyword>
<gene>
    <name evidence="7" type="ORF">SAMN03080615_01786</name>
</gene>
<keyword evidence="5" id="KW-0732">Signal</keyword>
<dbReference type="Gene3D" id="3.40.30.10">
    <property type="entry name" value="Glutaredoxin"/>
    <property type="match status" value="1"/>
</dbReference>
<evidence type="ECO:0000259" key="6">
    <source>
        <dbReference type="PROSITE" id="PS51352"/>
    </source>
</evidence>
<dbReference type="PROSITE" id="PS51352">
    <property type="entry name" value="THIOREDOXIN_2"/>
    <property type="match status" value="1"/>
</dbReference>
<feature type="disulfide bond" description="Redox-active" evidence="4">
    <location>
        <begin position="140"/>
        <end position="144"/>
    </location>
</feature>
<evidence type="ECO:0000256" key="1">
    <source>
        <dbReference type="ARBA" id="ARBA00010996"/>
    </source>
</evidence>
<dbReference type="SUPFAM" id="SSF52833">
    <property type="entry name" value="Thioredoxin-like"/>
    <property type="match status" value="1"/>
</dbReference>
<evidence type="ECO:0000256" key="2">
    <source>
        <dbReference type="ARBA" id="ARBA00023008"/>
    </source>
</evidence>
<feature type="signal peptide" evidence="5">
    <location>
        <begin position="1"/>
        <end position="33"/>
    </location>
</feature>
<evidence type="ECO:0000256" key="3">
    <source>
        <dbReference type="PIRSR" id="PIRSR603782-1"/>
    </source>
</evidence>
<accession>A0A1H9GN27</accession>
<name>A0A1H9GN27_9GAMM</name>
<dbReference type="Proteomes" id="UP000198749">
    <property type="component" value="Unassembled WGS sequence"/>
</dbReference>
<reference evidence="8" key="1">
    <citation type="submission" date="2016-10" db="EMBL/GenBank/DDBJ databases">
        <authorList>
            <person name="Varghese N."/>
            <person name="Submissions S."/>
        </authorList>
    </citation>
    <scope>NUCLEOTIDE SEQUENCE [LARGE SCALE GENOMIC DNA]</scope>
    <source>
        <strain evidence="8">DSM 18887</strain>
    </source>
</reference>
<evidence type="ECO:0000256" key="5">
    <source>
        <dbReference type="SAM" id="SignalP"/>
    </source>
</evidence>
<feature type="binding site" evidence="3">
    <location>
        <position position="140"/>
    </location>
    <ligand>
        <name>Cu cation</name>
        <dbReference type="ChEBI" id="CHEBI:23378"/>
    </ligand>
</feature>
<dbReference type="STRING" id="355243.SAMN03080615_01786"/>
<keyword evidence="3" id="KW-0479">Metal-binding</keyword>
<proteinExistence type="inferred from homology"/>
<dbReference type="EMBL" id="FOGB01000004">
    <property type="protein sequence ID" value="SEQ51505.1"/>
    <property type="molecule type" value="Genomic_DNA"/>
</dbReference>
<feature type="domain" description="Thioredoxin" evidence="6">
    <location>
        <begin position="100"/>
        <end position="236"/>
    </location>
</feature>
<dbReference type="CDD" id="cd02968">
    <property type="entry name" value="SCO"/>
    <property type="match status" value="1"/>
</dbReference>
<dbReference type="AlphaFoldDB" id="A0A1H9GN27"/>
<organism evidence="7 8">
    <name type="scientific">Amphritea atlantica</name>
    <dbReference type="NCBI Taxonomy" id="355243"/>
    <lineage>
        <taxon>Bacteria</taxon>
        <taxon>Pseudomonadati</taxon>
        <taxon>Pseudomonadota</taxon>
        <taxon>Gammaproteobacteria</taxon>
        <taxon>Oceanospirillales</taxon>
        <taxon>Oceanospirillaceae</taxon>
        <taxon>Amphritea</taxon>
    </lineage>
</organism>
<dbReference type="InterPro" id="IPR013766">
    <property type="entry name" value="Thioredoxin_domain"/>
</dbReference>
<dbReference type="RefSeq" id="WP_091356794.1">
    <property type="nucleotide sequence ID" value="NZ_AP025284.1"/>
</dbReference>
<evidence type="ECO:0000313" key="8">
    <source>
        <dbReference type="Proteomes" id="UP000198749"/>
    </source>
</evidence>